<evidence type="ECO:0000313" key="3">
    <source>
        <dbReference type="Proteomes" id="UP001590951"/>
    </source>
</evidence>
<feature type="region of interest" description="Disordered" evidence="1">
    <location>
        <begin position="173"/>
        <end position="197"/>
    </location>
</feature>
<sequence>MAKSSAAHKDIPRLRRQFEGPDHELCLSFWAEQKYRLEVDGANVEVPDCYSQNMPLLEERFDPKEPRGPRLLSTEGARFVSQISTRSKDCRVPIFVPTIPRFLDTDTSRWWHDMENMPPAQQYWGGKSLHITYLIRYLFLDQEKLLELSERNRSELRRMCETFVRKPVFGQGPTEEQLRRRKANRDALRARNAALPR</sequence>
<proteinExistence type="predicted"/>
<keyword evidence="3" id="KW-1185">Reference proteome</keyword>
<protein>
    <submittedName>
        <fullName evidence="2">Uncharacterized protein</fullName>
    </submittedName>
</protein>
<dbReference type="EMBL" id="JBHFEH010000005">
    <property type="protein sequence ID" value="KAL2057387.1"/>
    <property type="molecule type" value="Genomic_DNA"/>
</dbReference>
<dbReference type="Proteomes" id="UP001590951">
    <property type="component" value="Unassembled WGS sequence"/>
</dbReference>
<evidence type="ECO:0000313" key="2">
    <source>
        <dbReference type="EMBL" id="KAL2057387.1"/>
    </source>
</evidence>
<evidence type="ECO:0000256" key="1">
    <source>
        <dbReference type="SAM" id="MobiDB-lite"/>
    </source>
</evidence>
<name>A0ABR4BHU8_9LECA</name>
<organism evidence="2 3">
    <name type="scientific">Lepraria finkii</name>
    <dbReference type="NCBI Taxonomy" id="1340010"/>
    <lineage>
        <taxon>Eukaryota</taxon>
        <taxon>Fungi</taxon>
        <taxon>Dikarya</taxon>
        <taxon>Ascomycota</taxon>
        <taxon>Pezizomycotina</taxon>
        <taxon>Lecanoromycetes</taxon>
        <taxon>OSLEUM clade</taxon>
        <taxon>Lecanoromycetidae</taxon>
        <taxon>Lecanorales</taxon>
        <taxon>Lecanorineae</taxon>
        <taxon>Stereocaulaceae</taxon>
        <taxon>Lepraria</taxon>
    </lineage>
</organism>
<comment type="caution">
    <text evidence="2">The sequence shown here is derived from an EMBL/GenBank/DDBJ whole genome shotgun (WGS) entry which is preliminary data.</text>
</comment>
<accession>A0ABR4BHU8</accession>
<reference evidence="2 3" key="1">
    <citation type="submission" date="2024-09" db="EMBL/GenBank/DDBJ databases">
        <title>Rethinking Asexuality: The Enigmatic Case of Functional Sexual Genes in Lepraria (Stereocaulaceae).</title>
        <authorList>
            <person name="Doellman M."/>
            <person name="Sun Y."/>
            <person name="Barcenas-Pena A."/>
            <person name="Lumbsch H.T."/>
            <person name="Grewe F."/>
        </authorList>
    </citation>
    <scope>NUCLEOTIDE SEQUENCE [LARGE SCALE GENOMIC DNA]</scope>
    <source>
        <strain evidence="2 3">Grewe 0041</strain>
    </source>
</reference>
<gene>
    <name evidence="2" type="ORF">ABVK25_002440</name>
</gene>